<keyword evidence="1" id="KW-0732">Signal</keyword>
<feature type="signal peptide" evidence="1">
    <location>
        <begin position="1"/>
        <end position="22"/>
    </location>
</feature>
<evidence type="ECO:0000256" key="1">
    <source>
        <dbReference type="SAM" id="SignalP"/>
    </source>
</evidence>
<evidence type="ECO:0000313" key="2">
    <source>
        <dbReference type="EMBL" id="GBP87099.1"/>
    </source>
</evidence>
<comment type="caution">
    <text evidence="2">The sequence shown here is derived from an EMBL/GenBank/DDBJ whole genome shotgun (WGS) entry which is preliminary data.</text>
</comment>
<reference evidence="2 3" key="1">
    <citation type="journal article" date="2019" name="Commun. Biol.">
        <title>The bagworm genome reveals a unique fibroin gene that provides high tensile strength.</title>
        <authorList>
            <person name="Kono N."/>
            <person name="Nakamura H."/>
            <person name="Ohtoshi R."/>
            <person name="Tomita M."/>
            <person name="Numata K."/>
            <person name="Arakawa K."/>
        </authorList>
    </citation>
    <scope>NUCLEOTIDE SEQUENCE [LARGE SCALE GENOMIC DNA]</scope>
</reference>
<protein>
    <submittedName>
        <fullName evidence="2">Uncharacterized protein</fullName>
    </submittedName>
</protein>
<sequence>MSAARLLAAAAWLAATLGAMAAKNVVVTFDRFPFLVRLILFERRAFTVARDGWLFARCPIAGAGRACVLV</sequence>
<accession>A0A4C1ZJL6</accession>
<proteinExistence type="predicted"/>
<organism evidence="2 3">
    <name type="scientific">Eumeta variegata</name>
    <name type="common">Bagworm moth</name>
    <name type="synonym">Eumeta japonica</name>
    <dbReference type="NCBI Taxonomy" id="151549"/>
    <lineage>
        <taxon>Eukaryota</taxon>
        <taxon>Metazoa</taxon>
        <taxon>Ecdysozoa</taxon>
        <taxon>Arthropoda</taxon>
        <taxon>Hexapoda</taxon>
        <taxon>Insecta</taxon>
        <taxon>Pterygota</taxon>
        <taxon>Neoptera</taxon>
        <taxon>Endopterygota</taxon>
        <taxon>Lepidoptera</taxon>
        <taxon>Glossata</taxon>
        <taxon>Ditrysia</taxon>
        <taxon>Tineoidea</taxon>
        <taxon>Psychidae</taxon>
        <taxon>Oiketicinae</taxon>
        <taxon>Eumeta</taxon>
    </lineage>
</organism>
<evidence type="ECO:0000313" key="3">
    <source>
        <dbReference type="Proteomes" id="UP000299102"/>
    </source>
</evidence>
<dbReference type="AlphaFoldDB" id="A0A4C1ZJL6"/>
<gene>
    <name evidence="2" type="ORF">EVAR_66433_1</name>
</gene>
<name>A0A4C1ZJL6_EUMVA</name>
<keyword evidence="3" id="KW-1185">Reference proteome</keyword>
<dbReference type="Proteomes" id="UP000299102">
    <property type="component" value="Unassembled WGS sequence"/>
</dbReference>
<dbReference type="EMBL" id="BGZK01001835">
    <property type="protein sequence ID" value="GBP87099.1"/>
    <property type="molecule type" value="Genomic_DNA"/>
</dbReference>
<feature type="chain" id="PRO_5020021024" evidence="1">
    <location>
        <begin position="23"/>
        <end position="70"/>
    </location>
</feature>